<evidence type="ECO:0000256" key="1">
    <source>
        <dbReference type="ARBA" id="ARBA00022723"/>
    </source>
</evidence>
<dbReference type="GO" id="GO:0008270">
    <property type="term" value="F:zinc ion binding"/>
    <property type="evidence" value="ECO:0007669"/>
    <property type="project" value="UniProtKB-KW"/>
</dbReference>
<evidence type="ECO:0000256" key="2">
    <source>
        <dbReference type="ARBA" id="ARBA00022737"/>
    </source>
</evidence>
<evidence type="ECO:0000313" key="6">
    <source>
        <dbReference type="Proteomes" id="UP000504610"/>
    </source>
</evidence>
<dbReference type="InterPro" id="IPR054483">
    <property type="entry name" value="DC1-like_CT"/>
</dbReference>
<dbReference type="RefSeq" id="XP_018489752.1">
    <property type="nucleotide sequence ID" value="XM_018634250.2"/>
</dbReference>
<reference evidence="6" key="1">
    <citation type="journal article" date="2019" name="Database">
        <title>The radish genome database (RadishGD): an integrated information resource for radish genomics.</title>
        <authorList>
            <person name="Yu H.J."/>
            <person name="Baek S."/>
            <person name="Lee Y.J."/>
            <person name="Cho A."/>
            <person name="Mun J.H."/>
        </authorList>
    </citation>
    <scope>NUCLEOTIDE SEQUENCE [LARGE SCALE GENOMIC DNA]</scope>
    <source>
        <strain evidence="6">cv. WK10039</strain>
    </source>
</reference>
<protein>
    <submittedName>
        <fullName evidence="7">LOW QUALITY PROTEIN: uncharacterized protein LOC108860361</fullName>
    </submittedName>
</protein>
<accession>A0A6J0NY90</accession>
<keyword evidence="1" id="KW-0479">Metal-binding</keyword>
<keyword evidence="4" id="KW-0862">Zinc</keyword>
<dbReference type="Pfam" id="PF22926">
    <property type="entry name" value="C1-like_CT"/>
    <property type="match status" value="1"/>
</dbReference>
<keyword evidence="6" id="KW-1185">Reference proteome</keyword>
<dbReference type="InterPro" id="IPR053192">
    <property type="entry name" value="Vacuole_Formation_Reg"/>
</dbReference>
<keyword evidence="3" id="KW-0863">Zinc-finger</keyword>
<dbReference type="Proteomes" id="UP000504610">
    <property type="component" value="Chromosome 5"/>
</dbReference>
<sequence>MFIPGHLKHEFEELQQCKSRDAICCLCKNEVFSVEEESNAFYYCQGCGSSFHKDCLTVTYPKCHEHTLTLIRRDITFPCDVCGSEPYPDEMYVCLHCDFFVNRRCIYLPKVIKITRHSHRLSLVLRISDGKFCEICWERVDIGYGGYSCIDKTCSYVIHPNCMIRSNVWDGKDVEGEPEEEEEAVAGSEVDDVAPLLLGVENIDGESVWRHFSHDHDLSMRVVEDQESEELCRACILPTYKTGKFLRCKQCGFALHETCANLPRKMGHGLHVHPVTLHVETTGDGFFTCSVCNQYSCGLMSYICIHKECGFKMDVKCASFVEPFYHTALPCDTFYLGVDYNKGTWECYGCEQRFSGSTASARNTDRIIFDFRCLNLPGLVKYKCDDHPLTLDYDYIECNNGWCEICEESIEKNRIFYTCHQCITTLHVDCILGKYPYLKSGHRIKVNGFEVEIASNDGASRPICQTCHRICQDKQVVNGKDQVCFCSIECIPSRACS</sequence>
<proteinExistence type="predicted"/>
<dbReference type="InterPro" id="IPR046349">
    <property type="entry name" value="C1-like_sf"/>
</dbReference>
<dbReference type="OrthoDB" id="938199at2759"/>
<dbReference type="InterPro" id="IPR001965">
    <property type="entry name" value="Znf_PHD"/>
</dbReference>
<dbReference type="KEGG" id="rsz:108860361"/>
<name>A0A6J0NY90_RAPSA</name>
<dbReference type="AlphaFoldDB" id="A0A6J0NY90"/>
<dbReference type="InterPro" id="IPR004146">
    <property type="entry name" value="DC1"/>
</dbReference>
<dbReference type="PANTHER" id="PTHR32410">
    <property type="entry name" value="CYSTEINE/HISTIDINE-RICH C1 DOMAIN FAMILY PROTEIN"/>
    <property type="match status" value="1"/>
</dbReference>
<gene>
    <name evidence="7" type="primary">LOC108860361</name>
</gene>
<dbReference type="PROSITE" id="PS50081">
    <property type="entry name" value="ZF_DAG_PE_2"/>
    <property type="match status" value="1"/>
</dbReference>
<dbReference type="Pfam" id="PF03107">
    <property type="entry name" value="C1_2"/>
    <property type="match status" value="5"/>
</dbReference>
<dbReference type="SUPFAM" id="SSF57889">
    <property type="entry name" value="Cysteine-rich domain"/>
    <property type="match status" value="3"/>
</dbReference>
<dbReference type="SMART" id="SM00249">
    <property type="entry name" value="PHD"/>
    <property type="match status" value="3"/>
</dbReference>
<evidence type="ECO:0000256" key="4">
    <source>
        <dbReference type="ARBA" id="ARBA00022833"/>
    </source>
</evidence>
<organism evidence="6 7">
    <name type="scientific">Raphanus sativus</name>
    <name type="common">Radish</name>
    <name type="synonym">Raphanus raphanistrum var. sativus</name>
    <dbReference type="NCBI Taxonomy" id="3726"/>
    <lineage>
        <taxon>Eukaryota</taxon>
        <taxon>Viridiplantae</taxon>
        <taxon>Streptophyta</taxon>
        <taxon>Embryophyta</taxon>
        <taxon>Tracheophyta</taxon>
        <taxon>Spermatophyta</taxon>
        <taxon>Magnoliopsida</taxon>
        <taxon>eudicotyledons</taxon>
        <taxon>Gunneridae</taxon>
        <taxon>Pentapetalae</taxon>
        <taxon>rosids</taxon>
        <taxon>malvids</taxon>
        <taxon>Brassicales</taxon>
        <taxon>Brassicaceae</taxon>
        <taxon>Brassiceae</taxon>
        <taxon>Raphanus</taxon>
    </lineage>
</organism>
<evidence type="ECO:0000313" key="7">
    <source>
        <dbReference type="RefSeq" id="XP_018489752.1"/>
    </source>
</evidence>
<dbReference type="PANTHER" id="PTHR32410:SF160">
    <property type="entry name" value="CYSTEINE_HISTIDINE-RICH C1 DOMAIN FAMILY PROTEIN"/>
    <property type="match status" value="1"/>
</dbReference>
<reference evidence="7" key="2">
    <citation type="submission" date="2025-08" db="UniProtKB">
        <authorList>
            <consortium name="RefSeq"/>
        </authorList>
    </citation>
    <scope>IDENTIFICATION</scope>
    <source>
        <tissue evidence="7">Leaf</tissue>
    </source>
</reference>
<dbReference type="GeneID" id="108860361"/>
<evidence type="ECO:0000259" key="5">
    <source>
        <dbReference type="PROSITE" id="PS50081"/>
    </source>
</evidence>
<dbReference type="InterPro" id="IPR013083">
    <property type="entry name" value="Znf_RING/FYVE/PHD"/>
</dbReference>
<keyword evidence="2" id="KW-0677">Repeat</keyword>
<dbReference type="Gene3D" id="3.30.40.10">
    <property type="entry name" value="Zinc/RING finger domain, C3HC4 (zinc finger)"/>
    <property type="match status" value="1"/>
</dbReference>
<feature type="domain" description="Phorbol-ester/DAG-type" evidence="5">
    <location>
        <begin position="8"/>
        <end position="63"/>
    </location>
</feature>
<dbReference type="InterPro" id="IPR002219">
    <property type="entry name" value="PKC_DAG/PE"/>
</dbReference>
<evidence type="ECO:0000256" key="3">
    <source>
        <dbReference type="ARBA" id="ARBA00022771"/>
    </source>
</evidence>